<evidence type="ECO:0000256" key="10">
    <source>
        <dbReference type="ARBA" id="ARBA00029724"/>
    </source>
</evidence>
<comment type="caution">
    <text evidence="16">The sequence shown here is derived from an EMBL/GenBank/DDBJ whole genome shotgun (WGS) entry which is preliminary data.</text>
</comment>
<dbReference type="CDD" id="cd02027">
    <property type="entry name" value="APSK"/>
    <property type="match status" value="1"/>
</dbReference>
<comment type="pathway">
    <text evidence="3 13 14">Sulfur metabolism; hydrogen sulfide biosynthesis; sulfite from sulfate: step 2/3.</text>
</comment>
<gene>
    <name evidence="13" type="primary">cysC</name>
    <name evidence="16" type="ORF">J2Z42_002403</name>
</gene>
<dbReference type="Proteomes" id="UP001519307">
    <property type="component" value="Unassembled WGS sequence"/>
</dbReference>
<comment type="function">
    <text evidence="2 13 14">Catalyzes the synthesis of activated sulfate.</text>
</comment>
<evidence type="ECO:0000256" key="7">
    <source>
        <dbReference type="ARBA" id="ARBA00022741"/>
    </source>
</evidence>
<sequence>MNRKSTNIFWHKMQINREKREELLDQKGILIWFTGLSGSGKSTVASALESKLYDMGKLTYLLDGDNVRYGLNSNLGFTKEDRSENIRRISEVCKLFVDAGLITIATFVSPFKEDRDRARKLLGDDFIEIYVDCPLEVCKKRDPKGIYKKAISGKIKNFTGIDSEYEVPHDAEITISTHISSLEDCVNKILNYINL</sequence>
<dbReference type="InterPro" id="IPR002891">
    <property type="entry name" value="APS"/>
</dbReference>
<keyword evidence="13" id="KW-0597">Phosphoprotein</keyword>
<dbReference type="EC" id="2.7.1.25" evidence="5 13"/>
<feature type="domain" description="APS kinase" evidence="15">
    <location>
        <begin position="27"/>
        <end position="175"/>
    </location>
</feature>
<proteinExistence type="inferred from homology"/>
<evidence type="ECO:0000256" key="2">
    <source>
        <dbReference type="ARBA" id="ARBA00002632"/>
    </source>
</evidence>
<dbReference type="NCBIfam" id="NF003013">
    <property type="entry name" value="PRK03846.1"/>
    <property type="match status" value="1"/>
</dbReference>
<dbReference type="NCBIfam" id="TIGR00455">
    <property type="entry name" value="apsK"/>
    <property type="match status" value="1"/>
</dbReference>
<reference evidence="16 17" key="1">
    <citation type="submission" date="2021-03" db="EMBL/GenBank/DDBJ databases">
        <title>Genomic Encyclopedia of Type Strains, Phase IV (KMG-IV): sequencing the most valuable type-strain genomes for metagenomic binning, comparative biology and taxonomic classification.</title>
        <authorList>
            <person name="Goeker M."/>
        </authorList>
    </citation>
    <scope>NUCLEOTIDE SEQUENCE [LARGE SCALE GENOMIC DNA]</scope>
    <source>
        <strain evidence="16 17">DSM 28783</strain>
    </source>
</reference>
<evidence type="ECO:0000259" key="15">
    <source>
        <dbReference type="Pfam" id="PF01583"/>
    </source>
</evidence>
<evidence type="ECO:0000256" key="4">
    <source>
        <dbReference type="ARBA" id="ARBA00007008"/>
    </source>
</evidence>
<keyword evidence="17" id="KW-1185">Reference proteome</keyword>
<keyword evidence="7 13" id="KW-0547">Nucleotide-binding</keyword>
<evidence type="ECO:0000256" key="6">
    <source>
        <dbReference type="ARBA" id="ARBA00022679"/>
    </source>
</evidence>
<dbReference type="NCBIfam" id="NF004041">
    <property type="entry name" value="PRK05541.1"/>
    <property type="match status" value="1"/>
</dbReference>
<evidence type="ECO:0000313" key="16">
    <source>
        <dbReference type="EMBL" id="MBP2033696.1"/>
    </source>
</evidence>
<accession>A0ABS4KW99</accession>
<dbReference type="InterPro" id="IPR027417">
    <property type="entry name" value="P-loop_NTPase"/>
</dbReference>
<evidence type="ECO:0000256" key="11">
    <source>
        <dbReference type="ARBA" id="ARBA00031393"/>
    </source>
</evidence>
<evidence type="ECO:0000256" key="13">
    <source>
        <dbReference type="HAMAP-Rule" id="MF_00065"/>
    </source>
</evidence>
<protein>
    <recommendedName>
        <fullName evidence="5 13">Adenylyl-sulfate kinase</fullName>
        <ecNumber evidence="5 13">2.7.1.25</ecNumber>
    </recommendedName>
    <alternativeName>
        <fullName evidence="11 13">APS kinase</fullName>
    </alternativeName>
    <alternativeName>
        <fullName evidence="12 13">ATP adenosine-5'-phosphosulfate 3'-phosphotransferase</fullName>
    </alternativeName>
    <alternativeName>
        <fullName evidence="10 13">Adenosine-5'-phosphosulfate kinase</fullName>
    </alternativeName>
</protein>
<evidence type="ECO:0000256" key="1">
    <source>
        <dbReference type="ARBA" id="ARBA00001823"/>
    </source>
</evidence>
<dbReference type="PANTHER" id="PTHR11055:SF1">
    <property type="entry name" value="PAPS SYNTHETASE, ISOFORM D"/>
    <property type="match status" value="1"/>
</dbReference>
<dbReference type="InterPro" id="IPR059117">
    <property type="entry name" value="APS_kinase_dom"/>
</dbReference>
<dbReference type="HAMAP" id="MF_00065">
    <property type="entry name" value="Adenylyl_sulf_kinase"/>
    <property type="match status" value="1"/>
</dbReference>
<evidence type="ECO:0000256" key="5">
    <source>
        <dbReference type="ARBA" id="ARBA00012121"/>
    </source>
</evidence>
<evidence type="ECO:0000256" key="14">
    <source>
        <dbReference type="RuleBase" id="RU004347"/>
    </source>
</evidence>
<evidence type="ECO:0000313" key="17">
    <source>
        <dbReference type="Proteomes" id="UP001519307"/>
    </source>
</evidence>
<evidence type="ECO:0000256" key="3">
    <source>
        <dbReference type="ARBA" id="ARBA00004806"/>
    </source>
</evidence>
<organism evidence="16 17">
    <name type="scientific">Clostridium algifaecis</name>
    <dbReference type="NCBI Taxonomy" id="1472040"/>
    <lineage>
        <taxon>Bacteria</taxon>
        <taxon>Bacillati</taxon>
        <taxon>Bacillota</taxon>
        <taxon>Clostridia</taxon>
        <taxon>Eubacteriales</taxon>
        <taxon>Clostridiaceae</taxon>
        <taxon>Clostridium</taxon>
    </lineage>
</organism>
<dbReference type="SUPFAM" id="SSF52540">
    <property type="entry name" value="P-loop containing nucleoside triphosphate hydrolases"/>
    <property type="match status" value="1"/>
</dbReference>
<comment type="catalytic activity">
    <reaction evidence="1 13 14">
        <text>adenosine 5'-phosphosulfate + ATP = 3'-phosphoadenylyl sulfate + ADP + H(+)</text>
        <dbReference type="Rhea" id="RHEA:24152"/>
        <dbReference type="ChEBI" id="CHEBI:15378"/>
        <dbReference type="ChEBI" id="CHEBI:30616"/>
        <dbReference type="ChEBI" id="CHEBI:58243"/>
        <dbReference type="ChEBI" id="CHEBI:58339"/>
        <dbReference type="ChEBI" id="CHEBI:456216"/>
        <dbReference type="EC" id="2.7.1.25"/>
    </reaction>
</comment>
<dbReference type="GO" id="GO:0004020">
    <property type="term" value="F:adenylylsulfate kinase activity"/>
    <property type="evidence" value="ECO:0007669"/>
    <property type="project" value="UniProtKB-EC"/>
</dbReference>
<keyword evidence="6 13" id="KW-0808">Transferase</keyword>
<dbReference type="EMBL" id="JAGGLM010000019">
    <property type="protein sequence ID" value="MBP2033696.1"/>
    <property type="molecule type" value="Genomic_DNA"/>
</dbReference>
<evidence type="ECO:0000256" key="9">
    <source>
        <dbReference type="ARBA" id="ARBA00022840"/>
    </source>
</evidence>
<comment type="similarity">
    <text evidence="4 13 14">Belongs to the APS kinase family.</text>
</comment>
<name>A0ABS4KW99_9CLOT</name>
<feature type="active site" description="Phosphoserine intermediate" evidence="13">
    <location>
        <position position="109"/>
    </location>
</feature>
<dbReference type="PANTHER" id="PTHR11055">
    <property type="entry name" value="BIFUNCTIONAL 3'-PHOSPHOADENOSINE 5'-PHOSPHOSULFATE SYNTHASE"/>
    <property type="match status" value="1"/>
</dbReference>
<dbReference type="Pfam" id="PF01583">
    <property type="entry name" value="APS_kinase"/>
    <property type="match status" value="1"/>
</dbReference>
<evidence type="ECO:0000256" key="12">
    <source>
        <dbReference type="ARBA" id="ARBA00031464"/>
    </source>
</evidence>
<evidence type="ECO:0000256" key="8">
    <source>
        <dbReference type="ARBA" id="ARBA00022777"/>
    </source>
</evidence>
<keyword evidence="8 13" id="KW-0418">Kinase</keyword>
<feature type="binding site" evidence="13">
    <location>
        <begin position="35"/>
        <end position="42"/>
    </location>
    <ligand>
        <name>ATP</name>
        <dbReference type="ChEBI" id="CHEBI:30616"/>
    </ligand>
</feature>
<dbReference type="Gene3D" id="3.40.50.300">
    <property type="entry name" value="P-loop containing nucleotide triphosphate hydrolases"/>
    <property type="match status" value="1"/>
</dbReference>
<keyword evidence="9 13" id="KW-0067">ATP-binding</keyword>